<accession>A0A9P6UE81</accession>
<feature type="chain" id="PRO_5040202089" description="Extracellular membrane protein CFEM domain-containing protein" evidence="1">
    <location>
        <begin position="21"/>
        <end position="116"/>
    </location>
</feature>
<proteinExistence type="predicted"/>
<feature type="signal peptide" evidence="1">
    <location>
        <begin position="1"/>
        <end position="20"/>
    </location>
</feature>
<gene>
    <name evidence="2" type="ORF">BGZ97_008939</name>
</gene>
<comment type="caution">
    <text evidence="2">The sequence shown here is derived from an EMBL/GenBank/DDBJ whole genome shotgun (WGS) entry which is preliminary data.</text>
</comment>
<dbReference type="EMBL" id="JAAAIN010004175">
    <property type="protein sequence ID" value="KAG0282564.1"/>
    <property type="molecule type" value="Genomic_DNA"/>
</dbReference>
<reference evidence="2" key="1">
    <citation type="journal article" date="2020" name="Fungal Divers.">
        <title>Resolving the Mortierellaceae phylogeny through synthesis of multi-gene phylogenetics and phylogenomics.</title>
        <authorList>
            <person name="Vandepol N."/>
            <person name="Liber J."/>
            <person name="Desiro A."/>
            <person name="Na H."/>
            <person name="Kennedy M."/>
            <person name="Barry K."/>
            <person name="Grigoriev I.V."/>
            <person name="Miller A.N."/>
            <person name="O'Donnell K."/>
            <person name="Stajich J.E."/>
            <person name="Bonito G."/>
        </authorList>
    </citation>
    <scope>NUCLEOTIDE SEQUENCE</scope>
    <source>
        <strain evidence="2">NVP60</strain>
    </source>
</reference>
<evidence type="ECO:0008006" key="4">
    <source>
        <dbReference type="Google" id="ProtNLM"/>
    </source>
</evidence>
<organism evidence="2 3">
    <name type="scientific">Linnemannia gamsii</name>
    <dbReference type="NCBI Taxonomy" id="64522"/>
    <lineage>
        <taxon>Eukaryota</taxon>
        <taxon>Fungi</taxon>
        <taxon>Fungi incertae sedis</taxon>
        <taxon>Mucoromycota</taxon>
        <taxon>Mortierellomycotina</taxon>
        <taxon>Mortierellomycetes</taxon>
        <taxon>Mortierellales</taxon>
        <taxon>Mortierellaceae</taxon>
        <taxon>Linnemannia</taxon>
    </lineage>
</organism>
<evidence type="ECO:0000313" key="3">
    <source>
        <dbReference type="Proteomes" id="UP000823405"/>
    </source>
</evidence>
<evidence type="ECO:0000256" key="1">
    <source>
        <dbReference type="SAM" id="SignalP"/>
    </source>
</evidence>
<sequence>MKIQFLTIAALALATSTVSAFSCPRDPIETIETACLSNLLDAALCNCNAFANIASGNCWDKCDIASSQYKQVCQNGCVNRLGKDTDACRRKYDNYKNNGGGIEWAAQMQVKKGGWC</sequence>
<evidence type="ECO:0000313" key="2">
    <source>
        <dbReference type="EMBL" id="KAG0282564.1"/>
    </source>
</evidence>
<keyword evidence="1" id="KW-0732">Signal</keyword>
<keyword evidence="3" id="KW-1185">Reference proteome</keyword>
<protein>
    <recommendedName>
        <fullName evidence="4">Extracellular membrane protein CFEM domain-containing protein</fullName>
    </recommendedName>
</protein>
<dbReference type="AlphaFoldDB" id="A0A9P6UE81"/>
<dbReference type="PROSITE" id="PS51257">
    <property type="entry name" value="PROKAR_LIPOPROTEIN"/>
    <property type="match status" value="1"/>
</dbReference>
<dbReference type="Proteomes" id="UP000823405">
    <property type="component" value="Unassembled WGS sequence"/>
</dbReference>
<name>A0A9P6UE81_9FUNG</name>